<reference evidence="10" key="1">
    <citation type="submission" date="2023-07" db="EMBL/GenBank/DDBJ databases">
        <title>Genomic Encyclopedia of Type Strains, Phase IV (KMG-IV): sequencing the most valuable type-strain genomes for metagenomic binning, comparative biology and taxonomic classification.</title>
        <authorList>
            <person name="Goeker M."/>
        </authorList>
    </citation>
    <scope>NUCLEOTIDE SEQUENCE</scope>
    <source>
        <strain evidence="10">DSM 21202</strain>
    </source>
</reference>
<dbReference type="Proteomes" id="UP001229244">
    <property type="component" value="Unassembled WGS sequence"/>
</dbReference>
<dbReference type="EMBL" id="JAUSUL010000004">
    <property type="protein sequence ID" value="MDQ0316998.1"/>
    <property type="molecule type" value="Genomic_DNA"/>
</dbReference>
<keyword evidence="8" id="KW-0407">Ion channel</keyword>
<dbReference type="InterPro" id="IPR050866">
    <property type="entry name" value="CNG_cation_channel"/>
</dbReference>
<dbReference type="InterPro" id="IPR014710">
    <property type="entry name" value="RmlC-like_jellyroll"/>
</dbReference>
<keyword evidence="7" id="KW-1071">Ligand-gated ion channel</keyword>
<dbReference type="Gene3D" id="2.60.120.10">
    <property type="entry name" value="Jelly Rolls"/>
    <property type="match status" value="1"/>
</dbReference>
<evidence type="ECO:0000256" key="7">
    <source>
        <dbReference type="ARBA" id="ARBA00023286"/>
    </source>
</evidence>
<name>A0AAE3VS84_9HYPH</name>
<dbReference type="GO" id="GO:0005221">
    <property type="term" value="F:intracellularly cyclic nucleotide-activated monoatomic cation channel activity"/>
    <property type="evidence" value="ECO:0007669"/>
    <property type="project" value="InterPro"/>
</dbReference>
<dbReference type="InterPro" id="IPR000595">
    <property type="entry name" value="cNMP-bd_dom"/>
</dbReference>
<evidence type="ECO:0000313" key="10">
    <source>
        <dbReference type="EMBL" id="MDQ0316998.1"/>
    </source>
</evidence>
<dbReference type="PROSITE" id="PS50042">
    <property type="entry name" value="CNMP_BINDING_3"/>
    <property type="match status" value="1"/>
</dbReference>
<accession>A0AAE3VS84</accession>
<dbReference type="Pfam" id="PF00027">
    <property type="entry name" value="cNMP_binding"/>
    <property type="match status" value="1"/>
</dbReference>
<organism evidence="10 11">
    <name type="scientific">Amorphus orientalis</name>
    <dbReference type="NCBI Taxonomy" id="649198"/>
    <lineage>
        <taxon>Bacteria</taxon>
        <taxon>Pseudomonadati</taxon>
        <taxon>Pseudomonadota</taxon>
        <taxon>Alphaproteobacteria</taxon>
        <taxon>Hyphomicrobiales</taxon>
        <taxon>Amorphaceae</taxon>
        <taxon>Amorphus</taxon>
    </lineage>
</organism>
<protein>
    <submittedName>
        <fullName evidence="10">CRP-like cAMP-binding protein</fullName>
    </submittedName>
</protein>
<proteinExistence type="predicted"/>
<keyword evidence="11" id="KW-1185">Reference proteome</keyword>
<evidence type="ECO:0000256" key="6">
    <source>
        <dbReference type="ARBA" id="ARBA00023136"/>
    </source>
</evidence>
<evidence type="ECO:0000256" key="5">
    <source>
        <dbReference type="ARBA" id="ARBA00023065"/>
    </source>
</evidence>
<keyword evidence="3" id="KW-0812">Transmembrane</keyword>
<dbReference type="AlphaFoldDB" id="A0AAE3VS84"/>
<evidence type="ECO:0000313" key="11">
    <source>
        <dbReference type="Proteomes" id="UP001229244"/>
    </source>
</evidence>
<comment type="caution">
    <text evidence="10">The sequence shown here is derived from an EMBL/GenBank/DDBJ whole genome shotgun (WGS) entry which is preliminary data.</text>
</comment>
<comment type="subcellular location">
    <subcellularLocation>
        <location evidence="1">Membrane</location>
        <topology evidence="1">Multi-pass membrane protein</topology>
    </subcellularLocation>
</comment>
<feature type="domain" description="Cyclic nucleotide-binding" evidence="9">
    <location>
        <begin position="15"/>
        <end position="117"/>
    </location>
</feature>
<dbReference type="PROSITE" id="PS00889">
    <property type="entry name" value="CNMP_BINDING_2"/>
    <property type="match status" value="1"/>
</dbReference>
<keyword evidence="6" id="KW-0472">Membrane</keyword>
<evidence type="ECO:0000256" key="1">
    <source>
        <dbReference type="ARBA" id="ARBA00004141"/>
    </source>
</evidence>
<dbReference type="PRINTS" id="PR00103">
    <property type="entry name" value="CAMPKINASE"/>
</dbReference>
<evidence type="ECO:0000259" key="9">
    <source>
        <dbReference type="PROSITE" id="PS50042"/>
    </source>
</evidence>
<evidence type="ECO:0000256" key="2">
    <source>
        <dbReference type="ARBA" id="ARBA00022448"/>
    </source>
</evidence>
<dbReference type="InterPro" id="IPR018490">
    <property type="entry name" value="cNMP-bd_dom_sf"/>
</dbReference>
<keyword evidence="2" id="KW-0813">Transport</keyword>
<evidence type="ECO:0000256" key="3">
    <source>
        <dbReference type="ARBA" id="ARBA00022692"/>
    </source>
</evidence>
<dbReference type="GO" id="GO:0016020">
    <property type="term" value="C:membrane"/>
    <property type="evidence" value="ECO:0007669"/>
    <property type="project" value="UniProtKB-SubCell"/>
</dbReference>
<dbReference type="GO" id="GO:0044877">
    <property type="term" value="F:protein-containing complex binding"/>
    <property type="evidence" value="ECO:0007669"/>
    <property type="project" value="TreeGrafter"/>
</dbReference>
<dbReference type="CDD" id="cd00038">
    <property type="entry name" value="CAP_ED"/>
    <property type="match status" value="1"/>
</dbReference>
<dbReference type="PANTHER" id="PTHR45638">
    <property type="entry name" value="CYCLIC NUCLEOTIDE-GATED CATION CHANNEL SUBUNIT A"/>
    <property type="match status" value="1"/>
</dbReference>
<dbReference type="InterPro" id="IPR018488">
    <property type="entry name" value="cNMP-bd_CS"/>
</dbReference>
<sequence>MSLDNEVEALKKVPLFRGVDDAKLRLLAFISERVSFRPGETLCEQGERGDVAYIILGGEADIQIGTNGGRETVATVKQNDVVGEIAILIDVPRTASVVATSEVLALAVAKDNFLKLLKNFPDMAIEVMRVLAHRLERTTREVGRLRAGSTGSAE</sequence>
<dbReference type="SUPFAM" id="SSF51206">
    <property type="entry name" value="cAMP-binding domain-like"/>
    <property type="match status" value="1"/>
</dbReference>
<evidence type="ECO:0000256" key="8">
    <source>
        <dbReference type="ARBA" id="ARBA00023303"/>
    </source>
</evidence>
<dbReference type="RefSeq" id="WP_306886897.1">
    <property type="nucleotide sequence ID" value="NZ_JAUSUL010000004.1"/>
</dbReference>
<evidence type="ECO:0000256" key="4">
    <source>
        <dbReference type="ARBA" id="ARBA00022989"/>
    </source>
</evidence>
<keyword evidence="4" id="KW-1133">Transmembrane helix</keyword>
<gene>
    <name evidence="10" type="ORF">J2S73_003475</name>
</gene>
<keyword evidence="5" id="KW-0406">Ion transport</keyword>
<dbReference type="SMART" id="SM00100">
    <property type="entry name" value="cNMP"/>
    <property type="match status" value="1"/>
</dbReference>
<dbReference type="PANTHER" id="PTHR45638:SF11">
    <property type="entry name" value="CYCLIC NUCLEOTIDE-GATED CATION CHANNEL SUBUNIT A"/>
    <property type="match status" value="1"/>
</dbReference>